<keyword evidence="2" id="KW-0813">Transport</keyword>
<evidence type="ECO:0000313" key="9">
    <source>
        <dbReference type="EMBL" id="GAA3546517.1"/>
    </source>
</evidence>
<dbReference type="PANTHER" id="PTHR30193">
    <property type="entry name" value="ABC TRANSPORTER PERMEASE PROTEIN"/>
    <property type="match status" value="1"/>
</dbReference>
<evidence type="ECO:0000256" key="3">
    <source>
        <dbReference type="ARBA" id="ARBA00022475"/>
    </source>
</evidence>
<accession>A0ABP6W8B9</accession>
<dbReference type="SUPFAM" id="SSF161098">
    <property type="entry name" value="MetI-like"/>
    <property type="match status" value="1"/>
</dbReference>
<evidence type="ECO:0000256" key="2">
    <source>
        <dbReference type="ARBA" id="ARBA00022448"/>
    </source>
</evidence>
<reference evidence="10" key="1">
    <citation type="journal article" date="2019" name="Int. J. Syst. Evol. Microbiol.">
        <title>The Global Catalogue of Microorganisms (GCM) 10K type strain sequencing project: providing services to taxonomists for standard genome sequencing and annotation.</title>
        <authorList>
            <consortium name="The Broad Institute Genomics Platform"/>
            <consortium name="The Broad Institute Genome Sequencing Center for Infectious Disease"/>
            <person name="Wu L."/>
            <person name="Ma J."/>
        </authorList>
    </citation>
    <scope>NUCLEOTIDE SEQUENCE [LARGE SCALE GENOMIC DNA]</scope>
    <source>
        <strain evidence="10">JCM 16898</strain>
    </source>
</reference>
<dbReference type="Proteomes" id="UP001500689">
    <property type="component" value="Unassembled WGS sequence"/>
</dbReference>
<dbReference type="InterPro" id="IPR051393">
    <property type="entry name" value="ABC_transporter_permease"/>
</dbReference>
<proteinExistence type="predicted"/>
<evidence type="ECO:0000256" key="7">
    <source>
        <dbReference type="SAM" id="Phobius"/>
    </source>
</evidence>
<feature type="transmembrane region" description="Helical" evidence="7">
    <location>
        <begin position="82"/>
        <end position="101"/>
    </location>
</feature>
<evidence type="ECO:0000256" key="1">
    <source>
        <dbReference type="ARBA" id="ARBA00004651"/>
    </source>
</evidence>
<dbReference type="InterPro" id="IPR035906">
    <property type="entry name" value="MetI-like_sf"/>
</dbReference>
<sequence length="116" mass="12487">MPRETIEAAAVDSAGPMRTAVTIKVPLIRRTVVTVVLFTMIGALQLFTEPMLLSQVTPLIRPRFTPNMYIFDAAFVRNNHSLASAASVLLLIVCCALSFLVTRGAARGSRPEGDAA</sequence>
<feature type="domain" description="ABC transmembrane type-1" evidence="8">
    <location>
        <begin position="1"/>
        <end position="101"/>
    </location>
</feature>
<organism evidence="9 10">
    <name type="scientific">Amycolatopsis ultiminotia</name>
    <dbReference type="NCBI Taxonomy" id="543629"/>
    <lineage>
        <taxon>Bacteria</taxon>
        <taxon>Bacillati</taxon>
        <taxon>Actinomycetota</taxon>
        <taxon>Actinomycetes</taxon>
        <taxon>Pseudonocardiales</taxon>
        <taxon>Pseudonocardiaceae</taxon>
        <taxon>Amycolatopsis</taxon>
    </lineage>
</organism>
<keyword evidence="6 7" id="KW-0472">Membrane</keyword>
<dbReference type="Gene3D" id="1.10.3720.10">
    <property type="entry name" value="MetI-like"/>
    <property type="match status" value="1"/>
</dbReference>
<gene>
    <name evidence="9" type="ORF">GCM10022222_32710</name>
</gene>
<comment type="subcellular location">
    <subcellularLocation>
        <location evidence="1">Cell membrane</location>
        <topology evidence="1">Multi-pass membrane protein</topology>
    </subcellularLocation>
</comment>
<evidence type="ECO:0000256" key="6">
    <source>
        <dbReference type="ARBA" id="ARBA00023136"/>
    </source>
</evidence>
<comment type="caution">
    <text evidence="9">The sequence shown here is derived from an EMBL/GenBank/DDBJ whole genome shotgun (WGS) entry which is preliminary data.</text>
</comment>
<dbReference type="InterPro" id="IPR000515">
    <property type="entry name" value="MetI-like"/>
</dbReference>
<dbReference type="EMBL" id="BAAAZN010000006">
    <property type="protein sequence ID" value="GAA3546517.1"/>
    <property type="molecule type" value="Genomic_DNA"/>
</dbReference>
<evidence type="ECO:0000256" key="5">
    <source>
        <dbReference type="ARBA" id="ARBA00022989"/>
    </source>
</evidence>
<evidence type="ECO:0000256" key="4">
    <source>
        <dbReference type="ARBA" id="ARBA00022692"/>
    </source>
</evidence>
<feature type="transmembrane region" description="Helical" evidence="7">
    <location>
        <begin position="27"/>
        <end position="47"/>
    </location>
</feature>
<protein>
    <recommendedName>
        <fullName evidence="8">ABC transmembrane type-1 domain-containing protein</fullName>
    </recommendedName>
</protein>
<keyword evidence="4 7" id="KW-0812">Transmembrane</keyword>
<dbReference type="PANTHER" id="PTHR30193:SF41">
    <property type="entry name" value="DIACETYLCHITOBIOSE UPTAKE SYSTEM PERMEASE PROTEIN NGCF"/>
    <property type="match status" value="1"/>
</dbReference>
<keyword evidence="10" id="KW-1185">Reference proteome</keyword>
<name>A0ABP6W8B9_9PSEU</name>
<keyword evidence="5 7" id="KW-1133">Transmembrane helix</keyword>
<keyword evidence="3" id="KW-1003">Cell membrane</keyword>
<evidence type="ECO:0000313" key="10">
    <source>
        <dbReference type="Proteomes" id="UP001500689"/>
    </source>
</evidence>
<dbReference type="PROSITE" id="PS50928">
    <property type="entry name" value="ABC_TM1"/>
    <property type="match status" value="1"/>
</dbReference>
<evidence type="ECO:0000259" key="8">
    <source>
        <dbReference type="PROSITE" id="PS50928"/>
    </source>
</evidence>